<evidence type="ECO:0000313" key="1">
    <source>
        <dbReference type="EMBL" id="CAG8579318.1"/>
    </source>
</evidence>
<dbReference type="OrthoDB" id="4417507at2759"/>
<gene>
    <name evidence="1" type="ORF">POCULU_LOCUS6406</name>
</gene>
<keyword evidence="2" id="KW-1185">Reference proteome</keyword>
<dbReference type="AlphaFoldDB" id="A0A9N9G5W7"/>
<comment type="caution">
    <text evidence="1">The sequence shown here is derived from an EMBL/GenBank/DDBJ whole genome shotgun (WGS) entry which is preliminary data.</text>
</comment>
<name>A0A9N9G5W7_9GLOM</name>
<protein>
    <submittedName>
        <fullName evidence="1">1496_t:CDS:1</fullName>
    </submittedName>
</protein>
<evidence type="ECO:0000313" key="2">
    <source>
        <dbReference type="Proteomes" id="UP000789572"/>
    </source>
</evidence>
<dbReference type="Proteomes" id="UP000789572">
    <property type="component" value="Unassembled WGS sequence"/>
</dbReference>
<accession>A0A9N9G5W7</accession>
<organism evidence="1 2">
    <name type="scientific">Paraglomus occultum</name>
    <dbReference type="NCBI Taxonomy" id="144539"/>
    <lineage>
        <taxon>Eukaryota</taxon>
        <taxon>Fungi</taxon>
        <taxon>Fungi incertae sedis</taxon>
        <taxon>Mucoromycota</taxon>
        <taxon>Glomeromycotina</taxon>
        <taxon>Glomeromycetes</taxon>
        <taxon>Paraglomerales</taxon>
        <taxon>Paraglomeraceae</taxon>
        <taxon>Paraglomus</taxon>
    </lineage>
</organism>
<dbReference type="EMBL" id="CAJVPJ010001170">
    <property type="protein sequence ID" value="CAG8579318.1"/>
    <property type="molecule type" value="Genomic_DNA"/>
</dbReference>
<sequence>MEVNQSNLSGVKLFFESTSPDGPLNVVGEGSDDIGPYSIQGTYDNISKAIAFTKQHINVDANTAWRYQGIYSGVLFSGTWGTEGKPNMGNFLIKQKSVIKRQSDEGPWQGYYFDVDNKDVIMLIYMTARKDPSGVEFLHGSGTDEVEFTIDGQVAVDNSVSLTKRYEVIVKMLNYKLLANDIEMNGGMLHLQGYDVCIVSYDLNV</sequence>
<reference evidence="1" key="1">
    <citation type="submission" date="2021-06" db="EMBL/GenBank/DDBJ databases">
        <authorList>
            <person name="Kallberg Y."/>
            <person name="Tangrot J."/>
            <person name="Rosling A."/>
        </authorList>
    </citation>
    <scope>NUCLEOTIDE SEQUENCE</scope>
    <source>
        <strain evidence="1">IA702</strain>
    </source>
</reference>
<proteinExistence type="predicted"/>